<dbReference type="InterPro" id="IPR001943">
    <property type="entry name" value="UVR_dom"/>
</dbReference>
<keyword evidence="3 8" id="KW-0067">ATP-binding</keyword>
<evidence type="ECO:0000259" key="7">
    <source>
        <dbReference type="PROSITE" id="PS51903"/>
    </source>
</evidence>
<dbReference type="GO" id="GO:0005524">
    <property type="term" value="F:ATP binding"/>
    <property type="evidence" value="ECO:0007669"/>
    <property type="project" value="UniProtKB-KW"/>
</dbReference>
<dbReference type="InterPro" id="IPR050130">
    <property type="entry name" value="ClpA_ClpB"/>
</dbReference>
<evidence type="ECO:0000313" key="9">
    <source>
        <dbReference type="Proteomes" id="UP001177295"/>
    </source>
</evidence>
<evidence type="ECO:0000256" key="3">
    <source>
        <dbReference type="ARBA" id="ARBA00022840"/>
    </source>
</evidence>
<dbReference type="InterPro" id="IPR003959">
    <property type="entry name" value="ATPase_AAA_core"/>
</dbReference>
<dbReference type="Gene3D" id="4.10.860.10">
    <property type="entry name" value="UVR domain"/>
    <property type="match status" value="1"/>
</dbReference>
<feature type="domain" description="Clp R" evidence="7">
    <location>
        <begin position="9"/>
        <end position="154"/>
    </location>
</feature>
<dbReference type="PRINTS" id="PR00300">
    <property type="entry name" value="CLPPROTEASEA"/>
</dbReference>
<protein>
    <submittedName>
        <fullName evidence="8">ATP-dependent Clp protease ATP-binding subunit</fullName>
    </submittedName>
</protein>
<dbReference type="InterPro" id="IPR003593">
    <property type="entry name" value="AAA+_ATPase"/>
</dbReference>
<dbReference type="SMART" id="SM00382">
    <property type="entry name" value="AAA"/>
    <property type="match status" value="2"/>
</dbReference>
<dbReference type="Gene3D" id="3.40.50.300">
    <property type="entry name" value="P-loop containing nucleotide triphosphate hydrolases"/>
    <property type="match status" value="2"/>
</dbReference>
<dbReference type="InterPro" id="IPR004176">
    <property type="entry name" value="Clp_R_N"/>
</dbReference>
<dbReference type="InterPro" id="IPR027417">
    <property type="entry name" value="P-loop_NTPase"/>
</dbReference>
<dbReference type="Pfam" id="PF17871">
    <property type="entry name" value="AAA_lid_9"/>
    <property type="match status" value="1"/>
</dbReference>
<evidence type="ECO:0000259" key="6">
    <source>
        <dbReference type="PROSITE" id="PS50151"/>
    </source>
</evidence>
<keyword evidence="1 5" id="KW-0677">Repeat</keyword>
<keyword evidence="4" id="KW-0143">Chaperone</keyword>
<dbReference type="PROSITE" id="PS51903">
    <property type="entry name" value="CLP_R"/>
    <property type="match status" value="1"/>
</dbReference>
<dbReference type="Pfam" id="PF00004">
    <property type="entry name" value="AAA"/>
    <property type="match status" value="1"/>
</dbReference>
<evidence type="ECO:0000313" key="8">
    <source>
        <dbReference type="EMBL" id="WIO46131.1"/>
    </source>
</evidence>
<evidence type="ECO:0000256" key="5">
    <source>
        <dbReference type="PROSITE-ProRule" id="PRU01251"/>
    </source>
</evidence>
<dbReference type="Pfam" id="PF02861">
    <property type="entry name" value="Clp_N"/>
    <property type="match status" value="2"/>
</dbReference>
<dbReference type="InterPro" id="IPR041546">
    <property type="entry name" value="ClpA/ClpB_AAA_lid"/>
</dbReference>
<evidence type="ECO:0000256" key="2">
    <source>
        <dbReference type="ARBA" id="ARBA00022741"/>
    </source>
</evidence>
<keyword evidence="8" id="KW-0378">Hydrolase</keyword>
<name>A0ABY8WVW4_9BACT</name>
<evidence type="ECO:0000256" key="4">
    <source>
        <dbReference type="ARBA" id="ARBA00023186"/>
    </source>
</evidence>
<reference evidence="8 9" key="1">
    <citation type="journal article" date="2023" name="Cell">
        <title>Genetic manipulation of Patescibacteria provides mechanistic insights into microbial dark matter and the epibiotic lifestyle.</title>
        <authorList>
            <person name="Wang Y."/>
            <person name="Gallagher L.A."/>
            <person name="Andrade P.A."/>
            <person name="Liu A."/>
            <person name="Humphreys I.R."/>
            <person name="Turkarslan S."/>
            <person name="Cutler K.J."/>
            <person name="Arrieta-Ortiz M.L."/>
            <person name="Li Y."/>
            <person name="Radey M.C."/>
            <person name="McLean J.S."/>
            <person name="Cong Q."/>
            <person name="Baker D."/>
            <person name="Baliga N.S."/>
            <person name="Peterson S.B."/>
            <person name="Mougous J.D."/>
        </authorList>
    </citation>
    <scope>NUCLEOTIDE SEQUENCE [LARGE SCALE GENOMIC DNA]</scope>
    <source>
        <strain evidence="8 9">ML1</strain>
    </source>
</reference>
<dbReference type="PANTHER" id="PTHR11638">
    <property type="entry name" value="ATP-DEPENDENT CLP PROTEASE"/>
    <property type="match status" value="1"/>
</dbReference>
<organism evidence="8 9">
    <name type="scientific">Candidatus Southlakia epibionticum</name>
    <dbReference type="NCBI Taxonomy" id="3043284"/>
    <lineage>
        <taxon>Bacteria</taxon>
        <taxon>Candidatus Saccharimonadota</taxon>
        <taxon>Candidatus Saccharimonadia</taxon>
        <taxon>Candidatus Saccharimonadales</taxon>
        <taxon>Candidatus Saccharimonadaceae</taxon>
        <taxon>Candidatus Southlakia</taxon>
    </lineage>
</organism>
<dbReference type="PROSITE" id="PS00870">
    <property type="entry name" value="CLPAB_1"/>
    <property type="match status" value="1"/>
</dbReference>
<keyword evidence="8" id="KW-0645">Protease</keyword>
<dbReference type="GO" id="GO:0008233">
    <property type="term" value="F:peptidase activity"/>
    <property type="evidence" value="ECO:0007669"/>
    <property type="project" value="UniProtKB-KW"/>
</dbReference>
<dbReference type="InterPro" id="IPR001270">
    <property type="entry name" value="ClpA/B"/>
</dbReference>
<dbReference type="PANTHER" id="PTHR11638:SF18">
    <property type="entry name" value="HEAT SHOCK PROTEIN 104"/>
    <property type="match status" value="1"/>
</dbReference>
<dbReference type="CDD" id="cd00009">
    <property type="entry name" value="AAA"/>
    <property type="match status" value="1"/>
</dbReference>
<dbReference type="Gene3D" id="1.10.8.60">
    <property type="match status" value="2"/>
</dbReference>
<dbReference type="Gene3D" id="1.10.1780.10">
    <property type="entry name" value="Clp, N-terminal domain"/>
    <property type="match status" value="1"/>
</dbReference>
<proteinExistence type="predicted"/>
<dbReference type="InterPro" id="IPR018368">
    <property type="entry name" value="ClpA/B_CS1"/>
</dbReference>
<dbReference type="Pfam" id="PF10431">
    <property type="entry name" value="ClpB_D2-small"/>
    <property type="match status" value="1"/>
</dbReference>
<evidence type="ECO:0000256" key="1">
    <source>
        <dbReference type="ARBA" id="ARBA00022737"/>
    </source>
</evidence>
<dbReference type="SUPFAM" id="SSF81923">
    <property type="entry name" value="Double Clp-N motif"/>
    <property type="match status" value="1"/>
</dbReference>
<dbReference type="GO" id="GO:0006508">
    <property type="term" value="P:proteolysis"/>
    <property type="evidence" value="ECO:0007669"/>
    <property type="project" value="UniProtKB-KW"/>
</dbReference>
<keyword evidence="2" id="KW-0547">Nucleotide-binding</keyword>
<dbReference type="InterPro" id="IPR036628">
    <property type="entry name" value="Clp_N_dom_sf"/>
</dbReference>
<dbReference type="SUPFAM" id="SSF52540">
    <property type="entry name" value="P-loop containing nucleoside triphosphate hydrolases"/>
    <property type="match status" value="2"/>
</dbReference>
<dbReference type="Pfam" id="PF07724">
    <property type="entry name" value="AAA_2"/>
    <property type="match status" value="1"/>
</dbReference>
<dbReference type="PROSITE" id="PS50151">
    <property type="entry name" value="UVR"/>
    <property type="match status" value="1"/>
</dbReference>
<accession>A0ABY8WVW4</accession>
<gene>
    <name evidence="8" type="ORF">SEML1_0512</name>
</gene>
<dbReference type="RefSeq" id="WP_376753676.1">
    <property type="nucleotide sequence ID" value="NZ_CP124550.1"/>
</dbReference>
<dbReference type="EMBL" id="CP124550">
    <property type="protein sequence ID" value="WIO46131.1"/>
    <property type="molecule type" value="Genomic_DNA"/>
</dbReference>
<dbReference type="Proteomes" id="UP001177295">
    <property type="component" value="Chromosome"/>
</dbReference>
<dbReference type="CDD" id="cd19499">
    <property type="entry name" value="RecA-like_ClpB_Hsp104-like"/>
    <property type="match status" value="1"/>
</dbReference>
<dbReference type="InterPro" id="IPR019489">
    <property type="entry name" value="Clp_ATPase_C"/>
</dbReference>
<feature type="domain" description="UVR" evidence="6">
    <location>
        <begin position="426"/>
        <end position="461"/>
    </location>
</feature>
<keyword evidence="9" id="KW-1185">Reference proteome</keyword>
<dbReference type="SMART" id="SM01086">
    <property type="entry name" value="ClpB_D2-small"/>
    <property type="match status" value="1"/>
</dbReference>
<sequence length="823" mass="91401">MPEDFADFISHLTDNARASVQHADAIARGNGSNYIGTEHLLLGVLAQGSSSAAKVLADAGVTLQQAEIALDIKPSRVVTSTGVVGLSETAMLTLRMAWEAAKEYNHDFLGTEHILYSVLRQGNARATTLLRDMGVDVDKVMNELEDSFEENRSEHGDVATEPRRRAVRGGALSAFGIDLTAKAAAGELDAMIGRDKELERMITILSRRTKNNPVLIGEPGVGKTAIVEGLAQRIVHEDVPAHLLDKRVIMLDMAAMIAGTKYRGEFEDRLKKVVAEIKKHANIIVFIDELHLLVGAGAAEGSMDAANILKPALARGELHMIGATTLDEYRKHIEKDTALERRFQTIVVKEPTIAQTIAILKGLKSYYEKHHGVTITDDVIESAVYMSDRYVSDRFMPDKAIDVLDEAAARVRVKQGHVPSRQRDYLKELKHLNERMEEAVAHEDYERAALYKQRISQINEKLEVEKIAQEGKRAIRLTDDNVAHAIAVMTNIPVEKVQTSEAKLLRQLEKHLSKYIIGQREAIQKVSRAIRRSRSGVASSRRPIGSFVFMGPTGVGKTQLAKVLAREVFGSEDALVKIDMSEFGEKHNTSRLVGAPAGYVGYEDGGKLTDKIRRQPYSVVLFDEIEKAHPDVFNLLLQLLEDGVLTDAKGREVSFRNTIIILTSNLGADQMMKESELGFRAHSVKNGQLDSLHERNARLTREALEKYMRPELINRFDGIITFRALTRAEVGKIFDLLIGELRQRLVRQGLALKVAPAAKRYLIDKGYTVKYGARPLRRVIEDEVEHAIAEGVLANSYKKGDILEVVLTKEAIAIERSSETETN</sequence>